<feature type="region of interest" description="Disordered" evidence="4">
    <location>
        <begin position="44"/>
        <end position="89"/>
    </location>
</feature>
<dbReference type="HAMAP" id="MF_01328_B">
    <property type="entry name" value="Ribosomal_uL4_B"/>
    <property type="match status" value="1"/>
</dbReference>
<dbReference type="PANTHER" id="PTHR10746">
    <property type="entry name" value="50S RIBOSOMAL PROTEIN L4"/>
    <property type="match status" value="1"/>
</dbReference>
<accession>A0A0F9G843</accession>
<evidence type="ECO:0000313" key="5">
    <source>
        <dbReference type="EMBL" id="KKL86571.1"/>
    </source>
</evidence>
<keyword evidence="2" id="KW-0689">Ribosomal protein</keyword>
<reference evidence="5" key="1">
    <citation type="journal article" date="2015" name="Nature">
        <title>Complex archaea that bridge the gap between prokaryotes and eukaryotes.</title>
        <authorList>
            <person name="Spang A."/>
            <person name="Saw J.H."/>
            <person name="Jorgensen S.L."/>
            <person name="Zaremba-Niedzwiedzka K."/>
            <person name="Martijn J."/>
            <person name="Lind A.E."/>
            <person name="van Eijk R."/>
            <person name="Schleper C."/>
            <person name="Guy L."/>
            <person name="Ettema T.J."/>
        </authorList>
    </citation>
    <scope>NUCLEOTIDE SEQUENCE</scope>
</reference>
<dbReference type="EMBL" id="LAZR01021076">
    <property type="protein sequence ID" value="KKL86571.1"/>
    <property type="molecule type" value="Genomic_DNA"/>
</dbReference>
<sequence>MPDVVVKDINNKDAGKLQLDDALFAITGKEALLHSAVRNYLANKRQGTHATKGRSQVRGGGAKPYKQKGTGRARAGTNTSPIWRGGGTVFGPQPRDYSYSMPKKARRQAFYAALSAKLADSEVVVVDGLSFDAPKTRQMTGTLETFGISGGSVLVVLKEMDANVALSVRNIPAAHLMLAQDRNDVEAVPVFEAQVHQSVGWRHTHDGLGGFGDRGHRRDGKSALGHRPRQLIAEHLVVFD</sequence>
<dbReference type="AlphaFoldDB" id="A0A0F9G843"/>
<proteinExistence type="inferred from homology"/>
<comment type="caution">
    <text evidence="5">The sequence shown here is derived from an EMBL/GenBank/DDBJ whole genome shotgun (WGS) entry which is preliminary data.</text>
</comment>
<dbReference type="Gene3D" id="3.40.1370.10">
    <property type="match status" value="1"/>
</dbReference>
<dbReference type="GO" id="GO:1990904">
    <property type="term" value="C:ribonucleoprotein complex"/>
    <property type="evidence" value="ECO:0007669"/>
    <property type="project" value="UniProtKB-KW"/>
</dbReference>
<dbReference type="Pfam" id="PF00573">
    <property type="entry name" value="Ribosomal_L4"/>
    <property type="match status" value="1"/>
</dbReference>
<feature type="compositionally biased region" description="Basic residues" evidence="4">
    <location>
        <begin position="215"/>
        <end position="225"/>
    </location>
</feature>
<comment type="similarity">
    <text evidence="1">Belongs to the universal ribosomal protein uL4 family.</text>
</comment>
<name>A0A0F9G843_9ZZZZ</name>
<keyword evidence="3" id="KW-0687">Ribonucleoprotein</keyword>
<dbReference type="GO" id="GO:0005840">
    <property type="term" value="C:ribosome"/>
    <property type="evidence" value="ECO:0007669"/>
    <property type="project" value="UniProtKB-KW"/>
</dbReference>
<dbReference type="InterPro" id="IPR023574">
    <property type="entry name" value="Ribosomal_uL4_dom_sf"/>
</dbReference>
<dbReference type="InterPro" id="IPR002136">
    <property type="entry name" value="Ribosomal_uL4"/>
</dbReference>
<feature type="region of interest" description="Disordered" evidence="4">
    <location>
        <begin position="206"/>
        <end position="225"/>
    </location>
</feature>
<evidence type="ECO:0000256" key="2">
    <source>
        <dbReference type="ARBA" id="ARBA00022980"/>
    </source>
</evidence>
<dbReference type="GO" id="GO:0003735">
    <property type="term" value="F:structural constituent of ribosome"/>
    <property type="evidence" value="ECO:0007669"/>
    <property type="project" value="InterPro"/>
</dbReference>
<evidence type="ECO:0000256" key="1">
    <source>
        <dbReference type="ARBA" id="ARBA00010528"/>
    </source>
</evidence>
<organism evidence="5">
    <name type="scientific">marine sediment metagenome</name>
    <dbReference type="NCBI Taxonomy" id="412755"/>
    <lineage>
        <taxon>unclassified sequences</taxon>
        <taxon>metagenomes</taxon>
        <taxon>ecological metagenomes</taxon>
    </lineage>
</organism>
<dbReference type="NCBIfam" id="TIGR03953">
    <property type="entry name" value="rplD_bact"/>
    <property type="match status" value="1"/>
</dbReference>
<dbReference type="GO" id="GO:0006412">
    <property type="term" value="P:translation"/>
    <property type="evidence" value="ECO:0007669"/>
    <property type="project" value="InterPro"/>
</dbReference>
<dbReference type="InterPro" id="IPR013005">
    <property type="entry name" value="Ribosomal_uL4-like"/>
</dbReference>
<protein>
    <recommendedName>
        <fullName evidence="6">50S ribosomal protein L4</fullName>
    </recommendedName>
</protein>
<evidence type="ECO:0008006" key="6">
    <source>
        <dbReference type="Google" id="ProtNLM"/>
    </source>
</evidence>
<dbReference type="SUPFAM" id="SSF52166">
    <property type="entry name" value="Ribosomal protein L4"/>
    <property type="match status" value="1"/>
</dbReference>
<evidence type="ECO:0000256" key="3">
    <source>
        <dbReference type="ARBA" id="ARBA00023274"/>
    </source>
</evidence>
<feature type="non-terminal residue" evidence="5">
    <location>
        <position position="240"/>
    </location>
</feature>
<dbReference type="PANTHER" id="PTHR10746:SF6">
    <property type="entry name" value="LARGE RIBOSOMAL SUBUNIT PROTEIN UL4M"/>
    <property type="match status" value="1"/>
</dbReference>
<gene>
    <name evidence="5" type="ORF">LCGC14_1943430</name>
</gene>
<evidence type="ECO:0000256" key="4">
    <source>
        <dbReference type="SAM" id="MobiDB-lite"/>
    </source>
</evidence>